<dbReference type="PANTHER" id="PTHR37423:SF2">
    <property type="entry name" value="MEMBRANE-BOUND LYTIC MUREIN TRANSGLYCOSYLASE C"/>
    <property type="match status" value="1"/>
</dbReference>
<dbReference type="PANTHER" id="PTHR37423">
    <property type="entry name" value="SOLUBLE LYTIC MUREIN TRANSGLYCOSYLASE-RELATED"/>
    <property type="match status" value="1"/>
</dbReference>
<sequence length="243" mass="27815">MRFPAESEEFKQQVKAQHARLTPHQQRIQRHLLRQRHTIEMIYRELDKRQLPRQLVLLPMLESTFNPLAVSPAKAAGLWQLMPATAKRFGLSVTPERDDRFDVSHSTQAALDYLTFLYRKFHQDLNLTLAAYNAGEGRVSRAQSSDKQRFSQLRLPAETVNYVHKFHALLQLVDVAELATHRPYSSHPIAGLLAPQRNTVDAHETRNAEETQDTQILTTLFAKRTVINMKPISPLIPVISPDA</sequence>
<evidence type="ECO:0000313" key="4">
    <source>
        <dbReference type="Proteomes" id="UP000035909"/>
    </source>
</evidence>
<dbReference type="GO" id="GO:0016020">
    <property type="term" value="C:membrane"/>
    <property type="evidence" value="ECO:0007669"/>
    <property type="project" value="InterPro"/>
</dbReference>
<gene>
    <name evidence="3" type="ORF">ABT57_09955</name>
</gene>
<feature type="domain" description="Transglycosylase SLT" evidence="2">
    <location>
        <begin position="46"/>
        <end position="149"/>
    </location>
</feature>
<evidence type="ECO:0000259" key="2">
    <source>
        <dbReference type="Pfam" id="PF01464"/>
    </source>
</evidence>
<organism evidence="3 4">
    <name type="scientific">Photobacterium ganghwense</name>
    <dbReference type="NCBI Taxonomy" id="320778"/>
    <lineage>
        <taxon>Bacteria</taxon>
        <taxon>Pseudomonadati</taxon>
        <taxon>Pseudomonadota</taxon>
        <taxon>Gammaproteobacteria</taxon>
        <taxon>Vibrionales</taxon>
        <taxon>Vibrionaceae</taxon>
        <taxon>Photobacterium</taxon>
    </lineage>
</organism>
<dbReference type="Pfam" id="PF01464">
    <property type="entry name" value="SLT"/>
    <property type="match status" value="1"/>
</dbReference>
<reference evidence="3 4" key="1">
    <citation type="submission" date="2015-05" db="EMBL/GenBank/DDBJ databases">
        <title>Photobacterium galathea sp. nov.</title>
        <authorList>
            <person name="Machado H."/>
            <person name="Gram L."/>
        </authorList>
    </citation>
    <scope>NUCLEOTIDE SEQUENCE [LARGE SCALE GENOMIC DNA]</scope>
    <source>
        <strain evidence="3 4">DSM 22954</strain>
    </source>
</reference>
<dbReference type="InterPro" id="IPR023346">
    <property type="entry name" value="Lysozyme-like_dom_sf"/>
</dbReference>
<proteinExistence type="inferred from homology"/>
<dbReference type="SUPFAM" id="SSF53955">
    <property type="entry name" value="Lysozyme-like"/>
    <property type="match status" value="1"/>
</dbReference>
<comment type="caution">
    <text evidence="3">The sequence shown here is derived from an EMBL/GenBank/DDBJ whole genome shotgun (WGS) entry which is preliminary data.</text>
</comment>
<evidence type="ECO:0000256" key="1">
    <source>
        <dbReference type="ARBA" id="ARBA00007734"/>
    </source>
</evidence>
<dbReference type="CDD" id="cd16894">
    <property type="entry name" value="MltD-like"/>
    <property type="match status" value="1"/>
</dbReference>
<dbReference type="GO" id="GO:0000270">
    <property type="term" value="P:peptidoglycan metabolic process"/>
    <property type="evidence" value="ECO:0007669"/>
    <property type="project" value="InterPro"/>
</dbReference>
<keyword evidence="4" id="KW-1185">Reference proteome</keyword>
<dbReference type="InterPro" id="IPR000189">
    <property type="entry name" value="Transglyc_AS"/>
</dbReference>
<dbReference type="Proteomes" id="UP000035909">
    <property type="component" value="Unassembled WGS sequence"/>
</dbReference>
<dbReference type="AlphaFoldDB" id="A0A0J1HEJ0"/>
<dbReference type="PROSITE" id="PS00922">
    <property type="entry name" value="TRANSGLYCOSYLASE"/>
    <property type="match status" value="1"/>
</dbReference>
<dbReference type="PATRIC" id="fig|320778.3.peg.2172"/>
<dbReference type="GO" id="GO:0008933">
    <property type="term" value="F:peptidoglycan lytic transglycosylase activity"/>
    <property type="evidence" value="ECO:0007669"/>
    <property type="project" value="InterPro"/>
</dbReference>
<dbReference type="EMBL" id="LDOU01000007">
    <property type="protein sequence ID" value="KLV10070.1"/>
    <property type="molecule type" value="Genomic_DNA"/>
</dbReference>
<accession>A0A0J1HEJ0</accession>
<evidence type="ECO:0000313" key="3">
    <source>
        <dbReference type="EMBL" id="KLV10070.1"/>
    </source>
</evidence>
<dbReference type="STRING" id="320778.ABT57_09955"/>
<protein>
    <recommendedName>
        <fullName evidence="2">Transglycosylase SLT domain-containing protein</fullName>
    </recommendedName>
</protein>
<dbReference type="InterPro" id="IPR008258">
    <property type="entry name" value="Transglycosylase_SLT_dom_1"/>
</dbReference>
<comment type="similarity">
    <text evidence="1">Belongs to the transglycosylase Slt family.</text>
</comment>
<dbReference type="Gene3D" id="1.10.530.10">
    <property type="match status" value="1"/>
</dbReference>
<name>A0A0J1HEJ0_9GAMM</name>